<keyword evidence="4" id="KW-1185">Reference proteome</keyword>
<proteinExistence type="predicted"/>
<reference evidence="3 4" key="1">
    <citation type="submission" date="2019-03" db="EMBL/GenBank/DDBJ databases">
        <authorList>
            <person name="Kim M.K.M."/>
        </authorList>
    </citation>
    <scope>NUCLEOTIDE SEQUENCE [LARGE SCALE GENOMIC DNA]</scope>
    <source>
        <strain evidence="3 4">17J68-15</strain>
    </source>
</reference>
<evidence type="ECO:0000313" key="3">
    <source>
        <dbReference type="EMBL" id="TCZ69638.1"/>
    </source>
</evidence>
<accession>A0A4R4E2J8</accession>
<name>A0A4R4E2J8_9BACT</name>
<feature type="compositionally biased region" description="Basic and acidic residues" evidence="1">
    <location>
        <begin position="70"/>
        <end position="82"/>
    </location>
</feature>
<feature type="region of interest" description="Disordered" evidence="1">
    <location>
        <begin position="44"/>
        <end position="82"/>
    </location>
</feature>
<feature type="transmembrane region" description="Helical" evidence="2">
    <location>
        <begin position="6"/>
        <end position="27"/>
    </location>
</feature>
<dbReference type="Proteomes" id="UP000295164">
    <property type="component" value="Unassembled WGS sequence"/>
</dbReference>
<evidence type="ECO:0000256" key="2">
    <source>
        <dbReference type="SAM" id="Phobius"/>
    </source>
</evidence>
<protein>
    <recommendedName>
        <fullName evidence="5">DUF4834 family protein</fullName>
    </recommendedName>
</protein>
<dbReference type="OrthoDB" id="680848at2"/>
<sequence>MFLTFLFWMILGYLAFRFVFGFLVPMIRTTRQVRRSFREMNQRMNDRFGPQGGAGNGTQKAAPSATPAPTKDDYIDFEEIKD</sequence>
<keyword evidence="2" id="KW-1133">Transmembrane helix</keyword>
<keyword evidence="2" id="KW-0472">Membrane</keyword>
<gene>
    <name evidence="3" type="ORF">E0486_11990</name>
</gene>
<evidence type="ECO:0000313" key="4">
    <source>
        <dbReference type="Proteomes" id="UP000295164"/>
    </source>
</evidence>
<comment type="caution">
    <text evidence="3">The sequence shown here is derived from an EMBL/GenBank/DDBJ whole genome shotgun (WGS) entry which is preliminary data.</text>
</comment>
<dbReference type="RefSeq" id="WP_131852423.1">
    <property type="nucleotide sequence ID" value="NZ_SKFH01000019.1"/>
</dbReference>
<evidence type="ECO:0000256" key="1">
    <source>
        <dbReference type="SAM" id="MobiDB-lite"/>
    </source>
</evidence>
<dbReference type="AlphaFoldDB" id="A0A4R4E2J8"/>
<keyword evidence="2" id="KW-0812">Transmembrane</keyword>
<organism evidence="3 4">
    <name type="scientific">Flaviaesturariibacter aridisoli</name>
    <dbReference type="NCBI Taxonomy" id="2545761"/>
    <lineage>
        <taxon>Bacteria</taxon>
        <taxon>Pseudomonadati</taxon>
        <taxon>Bacteroidota</taxon>
        <taxon>Chitinophagia</taxon>
        <taxon>Chitinophagales</taxon>
        <taxon>Chitinophagaceae</taxon>
        <taxon>Flaviaestuariibacter</taxon>
    </lineage>
</organism>
<evidence type="ECO:0008006" key="5">
    <source>
        <dbReference type="Google" id="ProtNLM"/>
    </source>
</evidence>
<dbReference type="EMBL" id="SKFH01000019">
    <property type="protein sequence ID" value="TCZ69638.1"/>
    <property type="molecule type" value="Genomic_DNA"/>
</dbReference>